<dbReference type="InterPro" id="IPR020476">
    <property type="entry name" value="Nudix_hydrolase"/>
</dbReference>
<keyword evidence="7" id="KW-1185">Reference proteome</keyword>
<dbReference type="eggNOG" id="COG1051">
    <property type="taxonomic scope" value="Bacteria"/>
</dbReference>
<comment type="cofactor">
    <cofactor evidence="1">
        <name>Mg(2+)</name>
        <dbReference type="ChEBI" id="CHEBI:18420"/>
    </cofactor>
</comment>
<dbReference type="CDD" id="cd02883">
    <property type="entry name" value="NUDIX_Hydrolase"/>
    <property type="match status" value="2"/>
</dbReference>
<evidence type="ECO:0000256" key="4">
    <source>
        <dbReference type="RuleBase" id="RU003476"/>
    </source>
</evidence>
<evidence type="ECO:0000256" key="3">
    <source>
        <dbReference type="ARBA" id="ARBA00022801"/>
    </source>
</evidence>
<dbReference type="PROSITE" id="PS00893">
    <property type="entry name" value="NUDIX_BOX"/>
    <property type="match status" value="1"/>
</dbReference>
<dbReference type="InterPro" id="IPR000086">
    <property type="entry name" value="NUDIX_hydrolase_dom"/>
</dbReference>
<dbReference type="SUPFAM" id="SSF55811">
    <property type="entry name" value="Nudix"/>
    <property type="match status" value="2"/>
</dbReference>
<dbReference type="RefSeq" id="WP_013020057.1">
    <property type="nucleotide sequence ID" value="NC_013947.1"/>
</dbReference>
<dbReference type="PROSITE" id="PS51462">
    <property type="entry name" value="NUDIX"/>
    <property type="match status" value="2"/>
</dbReference>
<dbReference type="EMBL" id="CP001778">
    <property type="protein sequence ID" value="ADD44486.1"/>
    <property type="molecule type" value="Genomic_DNA"/>
</dbReference>
<dbReference type="AlphaFoldDB" id="D3Q8P4"/>
<accession>D3Q8P4</accession>
<dbReference type="Proteomes" id="UP000000844">
    <property type="component" value="Chromosome"/>
</dbReference>
<comment type="similarity">
    <text evidence="2 4">Belongs to the Nudix hydrolase family.</text>
</comment>
<dbReference type="PANTHER" id="PTHR43046:SF16">
    <property type="entry name" value="ADP-RIBOSE PYROPHOSPHATASE YJHB-RELATED"/>
    <property type="match status" value="1"/>
</dbReference>
<evidence type="ECO:0000256" key="2">
    <source>
        <dbReference type="ARBA" id="ARBA00005582"/>
    </source>
</evidence>
<dbReference type="OrthoDB" id="9804442at2"/>
<dbReference type="KEGG" id="sna:Snas_4845"/>
<dbReference type="InterPro" id="IPR020084">
    <property type="entry name" value="NUDIX_hydrolase_CS"/>
</dbReference>
<gene>
    <name evidence="6" type="ordered locus">Snas_4845</name>
</gene>
<protein>
    <submittedName>
        <fullName evidence="6">NUDIX hydrolase</fullName>
    </submittedName>
</protein>
<dbReference type="Pfam" id="PF00293">
    <property type="entry name" value="NUDIX"/>
    <property type="match status" value="2"/>
</dbReference>
<organism evidence="6 7">
    <name type="scientific">Stackebrandtia nassauensis (strain DSM 44728 / CIP 108903 / NRRL B-16338 / NBRC 102104 / LLR-40K-21)</name>
    <dbReference type="NCBI Taxonomy" id="446470"/>
    <lineage>
        <taxon>Bacteria</taxon>
        <taxon>Bacillati</taxon>
        <taxon>Actinomycetota</taxon>
        <taxon>Actinomycetes</taxon>
        <taxon>Glycomycetales</taxon>
        <taxon>Glycomycetaceae</taxon>
        <taxon>Stackebrandtia</taxon>
    </lineage>
</organism>
<dbReference type="GO" id="GO:0016787">
    <property type="term" value="F:hydrolase activity"/>
    <property type="evidence" value="ECO:0007669"/>
    <property type="project" value="UniProtKB-KW"/>
</dbReference>
<dbReference type="STRING" id="446470.Snas_4845"/>
<sequence length="298" mass="32646">MLKTTRVSAYGILTDDRGRVLMQRTRANSDVPDSWWLPGGGLDHGEDPADAVVREMREETGLDVEVTALRTVETQLVELGPDWRYHKVSVVYDVKDVGGRLKTEVGELSDDADNVWCDLADLDGKRMIELNAEVLGVRAVPMVRTRPPTRPSPVPDGQVQRVGVYAWVTDPLGRVLMTLIPEGFPMAGLWHLPGGGLDFGERPREALSREIVEETSQDAVLGGLRCVQSIHHAESIGPSGRVEDFHGIHVIYDATVAEPKPLEIQDVGGSTSEVVWLEVDEIRRLPVTPAVEAALALA</sequence>
<evidence type="ECO:0000259" key="5">
    <source>
        <dbReference type="PROSITE" id="PS51462"/>
    </source>
</evidence>
<dbReference type="PANTHER" id="PTHR43046">
    <property type="entry name" value="GDP-MANNOSE MANNOSYL HYDROLASE"/>
    <property type="match status" value="1"/>
</dbReference>
<dbReference type="InterPro" id="IPR015797">
    <property type="entry name" value="NUDIX_hydrolase-like_dom_sf"/>
</dbReference>
<evidence type="ECO:0000256" key="1">
    <source>
        <dbReference type="ARBA" id="ARBA00001946"/>
    </source>
</evidence>
<dbReference type="Gene3D" id="3.90.79.10">
    <property type="entry name" value="Nucleoside Triphosphate Pyrophosphohydrolase"/>
    <property type="match status" value="2"/>
</dbReference>
<keyword evidence="3 4" id="KW-0378">Hydrolase</keyword>
<feature type="domain" description="Nudix hydrolase" evidence="5">
    <location>
        <begin position="3"/>
        <end position="139"/>
    </location>
</feature>
<reference evidence="6 7" key="1">
    <citation type="journal article" date="2009" name="Stand. Genomic Sci.">
        <title>Complete genome sequence of Stackebrandtia nassauensis type strain (LLR-40K-21).</title>
        <authorList>
            <person name="Munk C."/>
            <person name="Lapidus A."/>
            <person name="Copeland A."/>
            <person name="Jando M."/>
            <person name="Mayilraj S."/>
            <person name="Glavina Del Rio T."/>
            <person name="Nolan M."/>
            <person name="Chen F."/>
            <person name="Lucas S."/>
            <person name="Tice H."/>
            <person name="Cheng J.F."/>
            <person name="Han C."/>
            <person name="Detter J.C."/>
            <person name="Bruce D."/>
            <person name="Goodwin L."/>
            <person name="Chain P."/>
            <person name="Pitluck S."/>
            <person name="Goker M."/>
            <person name="Ovchinikova G."/>
            <person name="Pati A."/>
            <person name="Ivanova N."/>
            <person name="Mavromatis K."/>
            <person name="Chen A."/>
            <person name="Palaniappan K."/>
            <person name="Land M."/>
            <person name="Hauser L."/>
            <person name="Chang Y.J."/>
            <person name="Jeffries C.D."/>
            <person name="Bristow J."/>
            <person name="Eisen J.A."/>
            <person name="Markowitz V."/>
            <person name="Hugenholtz P."/>
            <person name="Kyrpides N.C."/>
            <person name="Klenk H.P."/>
        </authorList>
    </citation>
    <scope>NUCLEOTIDE SEQUENCE [LARGE SCALE GENOMIC DNA]</scope>
    <source>
        <strain evidence="7">DSM 44728 / CIP 108903 / NRRL B-16338 / NBRC 102104 / LLR-40K-21</strain>
    </source>
</reference>
<evidence type="ECO:0000313" key="6">
    <source>
        <dbReference type="EMBL" id="ADD44486.1"/>
    </source>
</evidence>
<feature type="domain" description="Nudix hydrolase" evidence="5">
    <location>
        <begin position="159"/>
        <end position="298"/>
    </location>
</feature>
<dbReference type="HOGENOM" id="CLU_873278_0_0_11"/>
<dbReference type="PRINTS" id="PR00502">
    <property type="entry name" value="NUDIXFAMILY"/>
</dbReference>
<proteinExistence type="inferred from homology"/>
<evidence type="ECO:0000313" key="7">
    <source>
        <dbReference type="Proteomes" id="UP000000844"/>
    </source>
</evidence>
<name>D3Q8P4_STANL</name>